<feature type="transmembrane region" description="Helical" evidence="6">
    <location>
        <begin position="326"/>
        <end position="348"/>
    </location>
</feature>
<evidence type="ECO:0000256" key="4">
    <source>
        <dbReference type="ARBA" id="ARBA00022989"/>
    </source>
</evidence>
<evidence type="ECO:0000256" key="5">
    <source>
        <dbReference type="ARBA" id="ARBA00023136"/>
    </source>
</evidence>
<dbReference type="PROSITE" id="PS51257">
    <property type="entry name" value="PROKAR_LIPOPROTEIN"/>
    <property type="match status" value="1"/>
</dbReference>
<evidence type="ECO:0000256" key="1">
    <source>
        <dbReference type="ARBA" id="ARBA00004651"/>
    </source>
</evidence>
<keyword evidence="5 6" id="KW-0472">Membrane</keyword>
<feature type="transmembrane region" description="Helical" evidence="6">
    <location>
        <begin position="742"/>
        <end position="761"/>
    </location>
</feature>
<dbReference type="AlphaFoldDB" id="A0AAU7DMR9"/>
<accession>A0AAU7DMR9</accession>
<dbReference type="Pfam" id="PF12704">
    <property type="entry name" value="MacB_PCD"/>
    <property type="match status" value="2"/>
</dbReference>
<dbReference type="InterPro" id="IPR017800">
    <property type="entry name" value="ADOP"/>
</dbReference>
<evidence type="ECO:0000313" key="9">
    <source>
        <dbReference type="EMBL" id="XBH19189.1"/>
    </source>
</evidence>
<feature type="transmembrane region" description="Helical" evidence="6">
    <location>
        <begin position="686"/>
        <end position="712"/>
    </location>
</feature>
<dbReference type="GO" id="GO:0022857">
    <property type="term" value="F:transmembrane transporter activity"/>
    <property type="evidence" value="ECO:0007669"/>
    <property type="project" value="TreeGrafter"/>
</dbReference>
<dbReference type="GO" id="GO:0005886">
    <property type="term" value="C:plasma membrane"/>
    <property type="evidence" value="ECO:0007669"/>
    <property type="project" value="UniProtKB-SubCell"/>
</dbReference>
<dbReference type="NCBIfam" id="TIGR03434">
    <property type="entry name" value="ADOP"/>
    <property type="match status" value="1"/>
</dbReference>
<feature type="domain" description="MacB-like periplasmic core" evidence="8">
    <location>
        <begin position="429"/>
        <end position="651"/>
    </location>
</feature>
<dbReference type="InterPro" id="IPR025857">
    <property type="entry name" value="MacB_PCD"/>
</dbReference>
<evidence type="ECO:0000256" key="2">
    <source>
        <dbReference type="ARBA" id="ARBA00022475"/>
    </source>
</evidence>
<dbReference type="InterPro" id="IPR050250">
    <property type="entry name" value="Macrolide_Exporter_MacB"/>
</dbReference>
<evidence type="ECO:0000259" key="7">
    <source>
        <dbReference type="Pfam" id="PF02687"/>
    </source>
</evidence>
<feature type="transmembrane region" description="Helical" evidence="6">
    <location>
        <begin position="270"/>
        <end position="294"/>
    </location>
</feature>
<keyword evidence="2" id="KW-1003">Cell membrane</keyword>
<dbReference type="PANTHER" id="PTHR30572">
    <property type="entry name" value="MEMBRANE COMPONENT OF TRANSPORTER-RELATED"/>
    <property type="match status" value="1"/>
</dbReference>
<proteinExistence type="predicted"/>
<feature type="domain" description="MacB-like periplasmic core" evidence="8">
    <location>
        <begin position="21"/>
        <end position="235"/>
    </location>
</feature>
<dbReference type="RefSeq" id="WP_348264404.1">
    <property type="nucleotide sequence ID" value="NZ_CP121196.1"/>
</dbReference>
<name>A0AAU7DMR9_9BACT</name>
<dbReference type="EMBL" id="CP121196">
    <property type="protein sequence ID" value="XBH19189.1"/>
    <property type="molecule type" value="Genomic_DNA"/>
</dbReference>
<gene>
    <name evidence="9" type="ORF">P8935_07695</name>
</gene>
<organism evidence="9">
    <name type="scientific">Telmatobacter sp. DSM 110680</name>
    <dbReference type="NCBI Taxonomy" id="3036704"/>
    <lineage>
        <taxon>Bacteria</taxon>
        <taxon>Pseudomonadati</taxon>
        <taxon>Acidobacteriota</taxon>
        <taxon>Terriglobia</taxon>
        <taxon>Terriglobales</taxon>
        <taxon>Acidobacteriaceae</taxon>
        <taxon>Telmatobacter</taxon>
    </lineage>
</organism>
<dbReference type="PANTHER" id="PTHR30572:SF17">
    <property type="entry name" value="ABC3 TRANSPORTER PERMEASE PROTEIN DOMAIN-CONTAINING PROTEIN"/>
    <property type="match status" value="1"/>
</dbReference>
<dbReference type="InterPro" id="IPR003838">
    <property type="entry name" value="ABC3_permease_C"/>
</dbReference>
<sequence length="810" mass="87895">MSLVRDLQFSLRQLRKSKIFTTVAVITLALGIGCNTAIFSVFYSVLLRPLPFPDPNRIMIVSERATQFPILSVSWQNLRDWEAQSTSFEEFGAARVFTSALTGSGEPEQIPSQMISGNLLHLLGVNVIAGRSIQAADDQPASAAVALLGYGLWQRKYGGSQDVIGHAINLDNQSYTVIGILPKGYELLQQTPDVVLAMGPWSSKLPDDRSWHPGIIAIARLKQGISLSQSRAEMSTIAKRLLEKYPADNIALDAVVNPMHEQLVSQAKPALVTLLGAVIFVLLIACGNIANLMLTRATARRREISIRISLGASDWQIIKQLVIEGLLLSLMGAIAGVGLAYALMPSLIHLGGTSLPPGTDVRIDVHVLLFTAILSICAGVFFGVAPAGHVRLTDLRSILNETERGAVGKQAKILRNTLVVSEISLALLLLMGAGLFVRSLNRLAAVSLGFSDDHILVADLPVPPTGSAPADAHRNMDFYENALKQLHSLPGVRSVAASSFLPVSGQGSVIHFNIQGHPPRNASEYIMANYRTVSSEYFQALRIPLLQGRWIEDEDREKMPPVVMINRAMATTYFGDQSPLGKKMQIGATPDNEVPWMMVVGVVGNIKQTLVSDMPTEMYVPYRQANEVLPVRNMSFVMRTEVDPRTLIPELRNTIHEINPNQPVVRIRTMEENVAQNFAQPRFRTLLLVVFAGIALLIAAVGVYGVMAYAAVQRSGEMAIRMALGCSVEQIFMLVVRDGLRLTLIGAGIGTFLGLALGRWLKSLLFGVSSADALTLAGAIAVVVVAGMAATIIPARRTSRVDVATMMREN</sequence>
<protein>
    <submittedName>
        <fullName evidence="9">ABC transporter permease</fullName>
    </submittedName>
</protein>
<keyword evidence="4 6" id="KW-1133">Transmembrane helix</keyword>
<feature type="domain" description="ABC3 transporter permease C-terminal" evidence="7">
    <location>
        <begin position="277"/>
        <end position="391"/>
    </location>
</feature>
<feature type="transmembrane region" description="Helical" evidence="6">
    <location>
        <begin position="773"/>
        <end position="793"/>
    </location>
</feature>
<feature type="domain" description="ABC3 transporter permease C-terminal" evidence="7">
    <location>
        <begin position="690"/>
        <end position="800"/>
    </location>
</feature>
<evidence type="ECO:0000256" key="6">
    <source>
        <dbReference type="SAM" id="Phobius"/>
    </source>
</evidence>
<evidence type="ECO:0000259" key="8">
    <source>
        <dbReference type="Pfam" id="PF12704"/>
    </source>
</evidence>
<keyword evidence="3 6" id="KW-0812">Transmembrane</keyword>
<feature type="transmembrane region" description="Helical" evidence="6">
    <location>
        <begin position="368"/>
        <end position="392"/>
    </location>
</feature>
<feature type="transmembrane region" description="Helical" evidence="6">
    <location>
        <begin position="20"/>
        <end position="46"/>
    </location>
</feature>
<dbReference type="Pfam" id="PF02687">
    <property type="entry name" value="FtsX"/>
    <property type="match status" value="2"/>
</dbReference>
<evidence type="ECO:0000256" key="3">
    <source>
        <dbReference type="ARBA" id="ARBA00022692"/>
    </source>
</evidence>
<reference evidence="9" key="1">
    <citation type="submission" date="2023-03" db="EMBL/GenBank/DDBJ databases">
        <title>Edaphobacter sp.</title>
        <authorList>
            <person name="Huber K.J."/>
            <person name="Papendorf J."/>
            <person name="Pilke C."/>
            <person name="Bunk B."/>
            <person name="Sproeer C."/>
            <person name="Pester M."/>
        </authorList>
    </citation>
    <scope>NUCLEOTIDE SEQUENCE</scope>
    <source>
        <strain evidence="9">DSM 110680</strain>
    </source>
</reference>
<comment type="subcellular location">
    <subcellularLocation>
        <location evidence="1">Cell membrane</location>
        <topology evidence="1">Multi-pass membrane protein</topology>
    </subcellularLocation>
</comment>
<feature type="transmembrane region" description="Helical" evidence="6">
    <location>
        <begin position="413"/>
        <end position="437"/>
    </location>
</feature>